<dbReference type="GO" id="GO:0004672">
    <property type="term" value="F:protein kinase activity"/>
    <property type="evidence" value="ECO:0007669"/>
    <property type="project" value="UniProtKB-ARBA"/>
</dbReference>
<feature type="region of interest" description="Disordered" evidence="2">
    <location>
        <begin position="89"/>
        <end position="112"/>
    </location>
</feature>
<organism evidence="4 5">
    <name type="scientific">Pseudacidovorax intermedius</name>
    <dbReference type="NCBI Taxonomy" id="433924"/>
    <lineage>
        <taxon>Bacteria</taxon>
        <taxon>Pseudomonadati</taxon>
        <taxon>Pseudomonadota</taxon>
        <taxon>Betaproteobacteria</taxon>
        <taxon>Burkholderiales</taxon>
        <taxon>Comamonadaceae</taxon>
        <taxon>Pseudacidovorax</taxon>
    </lineage>
</organism>
<dbReference type="RefSeq" id="WP_114802715.1">
    <property type="nucleotide sequence ID" value="NZ_QQAV01000003.1"/>
</dbReference>
<name>A0A370FJJ9_9BURK</name>
<dbReference type="Gene3D" id="1.20.120.160">
    <property type="entry name" value="HPT domain"/>
    <property type="match status" value="1"/>
</dbReference>
<evidence type="ECO:0000313" key="5">
    <source>
        <dbReference type="Proteomes" id="UP000255265"/>
    </source>
</evidence>
<protein>
    <submittedName>
        <fullName evidence="4">Hpt domain-containing protein</fullName>
    </submittedName>
</protein>
<evidence type="ECO:0000259" key="3">
    <source>
        <dbReference type="Pfam" id="PF01627"/>
    </source>
</evidence>
<dbReference type="OrthoDB" id="9031299at2"/>
<accession>A0A370FJJ9</accession>
<keyword evidence="1" id="KW-0902">Two-component regulatory system</keyword>
<gene>
    <name evidence="4" type="ORF">DFR41_103299</name>
</gene>
<proteinExistence type="predicted"/>
<sequence length="112" mass="11470">MGPGADRGGPAYAALRRRFLDGLPQRRAAILEAADAQGRQQALHRLAGAAGSYGFAALGELARHAEGQTDPAGIRQALDALEAALDGLIAPARDGDTPPWKSAATPPDTTSS</sequence>
<keyword evidence="5" id="KW-1185">Reference proteome</keyword>
<dbReference type="EMBL" id="QQAV01000003">
    <property type="protein sequence ID" value="RDI26142.1"/>
    <property type="molecule type" value="Genomic_DNA"/>
</dbReference>
<dbReference type="SUPFAM" id="SSF47226">
    <property type="entry name" value="Histidine-containing phosphotransfer domain, HPT domain"/>
    <property type="match status" value="1"/>
</dbReference>
<dbReference type="Pfam" id="PF01627">
    <property type="entry name" value="Hpt"/>
    <property type="match status" value="1"/>
</dbReference>
<dbReference type="Proteomes" id="UP000255265">
    <property type="component" value="Unassembled WGS sequence"/>
</dbReference>
<dbReference type="InterPro" id="IPR008207">
    <property type="entry name" value="Sig_transdc_His_kin_Hpt_dom"/>
</dbReference>
<dbReference type="AlphaFoldDB" id="A0A370FJJ9"/>
<evidence type="ECO:0000256" key="2">
    <source>
        <dbReference type="SAM" id="MobiDB-lite"/>
    </source>
</evidence>
<dbReference type="InterPro" id="IPR036641">
    <property type="entry name" value="HPT_dom_sf"/>
</dbReference>
<evidence type="ECO:0000256" key="1">
    <source>
        <dbReference type="ARBA" id="ARBA00023012"/>
    </source>
</evidence>
<feature type="domain" description="HPt" evidence="3">
    <location>
        <begin position="15"/>
        <end position="88"/>
    </location>
</feature>
<dbReference type="GO" id="GO:0000160">
    <property type="term" value="P:phosphorelay signal transduction system"/>
    <property type="evidence" value="ECO:0007669"/>
    <property type="project" value="UniProtKB-KW"/>
</dbReference>
<evidence type="ECO:0000313" key="4">
    <source>
        <dbReference type="EMBL" id="RDI26142.1"/>
    </source>
</evidence>
<reference evidence="4 5" key="1">
    <citation type="submission" date="2018-07" db="EMBL/GenBank/DDBJ databases">
        <title>Genomic Encyclopedia of Type Strains, Phase IV (KMG-IV): sequencing the most valuable type-strain genomes for metagenomic binning, comparative biology and taxonomic classification.</title>
        <authorList>
            <person name="Goeker M."/>
        </authorList>
    </citation>
    <scope>NUCLEOTIDE SEQUENCE [LARGE SCALE GENOMIC DNA]</scope>
    <source>
        <strain evidence="4 5">DSM 21352</strain>
    </source>
</reference>
<comment type="caution">
    <text evidence="4">The sequence shown here is derived from an EMBL/GenBank/DDBJ whole genome shotgun (WGS) entry which is preliminary data.</text>
</comment>